<accession>A0ACB7C9Z0</accession>
<keyword evidence="2" id="KW-1185">Reference proteome</keyword>
<organism evidence="1 2">
    <name type="scientific">Pneumocystis oryctolagi</name>
    <dbReference type="NCBI Taxonomy" id="42067"/>
    <lineage>
        <taxon>Eukaryota</taxon>
        <taxon>Fungi</taxon>
        <taxon>Dikarya</taxon>
        <taxon>Ascomycota</taxon>
        <taxon>Taphrinomycotina</taxon>
        <taxon>Pneumocystomycetes</taxon>
        <taxon>Pneumocystaceae</taxon>
        <taxon>Pneumocystis</taxon>
    </lineage>
</organism>
<name>A0ACB7C9Z0_9ASCO</name>
<proteinExistence type="predicted"/>
<evidence type="ECO:0000313" key="2">
    <source>
        <dbReference type="Proteomes" id="UP000768646"/>
    </source>
</evidence>
<evidence type="ECO:0000313" key="1">
    <source>
        <dbReference type="EMBL" id="KAG4304280.1"/>
    </source>
</evidence>
<sequence>MNILTIKRSETNLRSNELQLFYKKKKYLPLDLRPKKTKAKRLALTCYEKGLMTLKAKKKQKHFPQRVYALEA</sequence>
<protein>
    <submittedName>
        <fullName evidence="1">Uncharacterized protein</fullName>
    </submittedName>
</protein>
<reference evidence="1 2" key="1">
    <citation type="journal article" date="2021" name="Commun. Biol.">
        <title>Genomic insights into the host specific adaptation of the Pneumocystis genus.</title>
        <authorList>
            <person name="Cisse O.H."/>
            <person name="Ma L."/>
            <person name="Dekker J.P."/>
            <person name="Khil P.P."/>
            <person name="Youn J.-H."/>
            <person name="Brenchley J.M."/>
            <person name="Blair R."/>
            <person name="Pahar B."/>
            <person name="Chabe M."/>
            <person name="Van Rompay K.K.A."/>
            <person name="Keesler R."/>
            <person name="Sukura A."/>
            <person name="Hirsch V."/>
            <person name="Kutty G."/>
            <person name="Liu Y."/>
            <person name="Peng L."/>
            <person name="Chen J."/>
            <person name="Song J."/>
            <person name="Weissenbacher-Lang C."/>
            <person name="Xu J."/>
            <person name="Upham N.S."/>
            <person name="Stajich J.E."/>
            <person name="Cuomo C.A."/>
            <person name="Cushion M.T."/>
            <person name="Kovacs J.A."/>
        </authorList>
    </citation>
    <scope>NUCLEOTIDE SEQUENCE [LARGE SCALE GENOMIC DNA]</scope>
    <source>
        <strain evidence="1 2">RABM</strain>
    </source>
</reference>
<dbReference type="EMBL" id="JABTEG010000009">
    <property type="protein sequence ID" value="KAG4304280.1"/>
    <property type="molecule type" value="Genomic_DNA"/>
</dbReference>
<dbReference type="Proteomes" id="UP000768646">
    <property type="component" value="Unassembled WGS sequence"/>
</dbReference>
<comment type="caution">
    <text evidence="1">The sequence shown here is derived from an EMBL/GenBank/DDBJ whole genome shotgun (WGS) entry which is preliminary data.</text>
</comment>
<gene>
    <name evidence="1" type="ORF">PORY_002255</name>
</gene>